<dbReference type="PANTHER" id="PTHR21677">
    <property type="entry name" value="CRAMPED PROTEIN"/>
    <property type="match status" value="1"/>
</dbReference>
<gene>
    <name evidence="6" type="ORF">PVAND_012618</name>
</gene>
<evidence type="ECO:0000313" key="6">
    <source>
        <dbReference type="EMBL" id="KAG5683332.1"/>
    </source>
</evidence>
<dbReference type="GO" id="GO:0003682">
    <property type="term" value="F:chromatin binding"/>
    <property type="evidence" value="ECO:0007669"/>
    <property type="project" value="InterPro"/>
</dbReference>
<evidence type="ECO:0000256" key="4">
    <source>
        <dbReference type="SAM" id="MobiDB-lite"/>
    </source>
</evidence>
<proteinExistence type="predicted"/>
<evidence type="ECO:0000256" key="1">
    <source>
        <dbReference type="ARBA" id="ARBA00004123"/>
    </source>
</evidence>
<dbReference type="GO" id="GO:0007389">
    <property type="term" value="P:pattern specification process"/>
    <property type="evidence" value="ECO:0007669"/>
    <property type="project" value="TreeGrafter"/>
</dbReference>
<dbReference type="SUPFAM" id="SSF46689">
    <property type="entry name" value="Homeodomain-like"/>
    <property type="match status" value="1"/>
</dbReference>
<dbReference type="Proteomes" id="UP001107558">
    <property type="component" value="Chromosome 1"/>
</dbReference>
<name>A0A9J6CN28_POLVA</name>
<dbReference type="GO" id="GO:0005634">
    <property type="term" value="C:nucleus"/>
    <property type="evidence" value="ECO:0007669"/>
    <property type="project" value="UniProtKB-SubCell"/>
</dbReference>
<comment type="caution">
    <text evidence="6">The sequence shown here is derived from an EMBL/GenBank/DDBJ whole genome shotgun (WGS) entry which is preliminary data.</text>
</comment>
<dbReference type="InterPro" id="IPR009057">
    <property type="entry name" value="Homeodomain-like_sf"/>
</dbReference>
<dbReference type="OrthoDB" id="515799at2759"/>
<protein>
    <recommendedName>
        <fullName evidence="5">Myb-like domain-containing protein</fullName>
    </recommendedName>
</protein>
<reference evidence="6" key="1">
    <citation type="submission" date="2021-03" db="EMBL/GenBank/DDBJ databases">
        <title>Chromosome level genome of the anhydrobiotic midge Polypedilum vanderplanki.</title>
        <authorList>
            <person name="Yoshida Y."/>
            <person name="Kikawada T."/>
            <person name="Gusev O."/>
        </authorList>
    </citation>
    <scope>NUCLEOTIDE SEQUENCE</scope>
    <source>
        <strain evidence="6">NIAS01</strain>
        <tissue evidence="6">Whole body or cell culture</tissue>
    </source>
</reference>
<keyword evidence="3" id="KW-0539">Nucleus</keyword>
<dbReference type="Gene3D" id="1.20.58.1880">
    <property type="match status" value="1"/>
</dbReference>
<comment type="subcellular location">
    <subcellularLocation>
        <location evidence="1">Nucleus</location>
    </subcellularLocation>
</comment>
<keyword evidence="2" id="KW-0238">DNA-binding</keyword>
<evidence type="ECO:0000259" key="5">
    <source>
        <dbReference type="SMART" id="SM00717"/>
    </source>
</evidence>
<feature type="domain" description="Myb-like" evidence="5">
    <location>
        <begin position="62"/>
        <end position="122"/>
    </location>
</feature>
<organism evidence="6 7">
    <name type="scientific">Polypedilum vanderplanki</name>
    <name type="common">Sleeping chironomid midge</name>
    <dbReference type="NCBI Taxonomy" id="319348"/>
    <lineage>
        <taxon>Eukaryota</taxon>
        <taxon>Metazoa</taxon>
        <taxon>Ecdysozoa</taxon>
        <taxon>Arthropoda</taxon>
        <taxon>Hexapoda</taxon>
        <taxon>Insecta</taxon>
        <taxon>Pterygota</taxon>
        <taxon>Neoptera</taxon>
        <taxon>Endopterygota</taxon>
        <taxon>Diptera</taxon>
        <taxon>Nematocera</taxon>
        <taxon>Chironomoidea</taxon>
        <taxon>Chironomidae</taxon>
        <taxon>Chironominae</taxon>
        <taxon>Polypedilum</taxon>
        <taxon>Polypedilum</taxon>
    </lineage>
</organism>
<accession>A0A9J6CN28</accession>
<dbReference type="EMBL" id="JADBJN010000001">
    <property type="protein sequence ID" value="KAG5683332.1"/>
    <property type="molecule type" value="Genomic_DNA"/>
</dbReference>
<dbReference type="InterPro" id="IPR001005">
    <property type="entry name" value="SANT/Myb"/>
</dbReference>
<dbReference type="InterPro" id="IPR055315">
    <property type="entry name" value="Cramped-like"/>
</dbReference>
<evidence type="ECO:0000256" key="3">
    <source>
        <dbReference type="ARBA" id="ARBA00023242"/>
    </source>
</evidence>
<dbReference type="AlphaFoldDB" id="A0A9J6CN28"/>
<sequence>MEKSNELLGSVTQDSVRTSARVIQSKMQTSVVTNPMPIEKRETTTEISIANPPKTPSQTKHIRIQWTMKEKKCFFDALNEHGRDFEQISRFINLKMKRKNPTEADYKTKDHVRQHYYQLFQKASKYLKFSDDVKKLAQELYVLINYGEMKKKLIMSSEKSFLKLRDLVYRGSVTVRVKGKNIKIKTPSCRALKKLNQLEGTNIEDIQLPQRIDVYIRPSNLESWTYVQKLSQNPRIKVSLTLQKRISSLISTLEQKWRSNNLRLQEKYLKSFNRQKSSDDVIEQSENDKNLIKNKEPHLCFHPPDNCKIFRPMIQLNELLSSYNICLNSYEVRIGAKKRSEEICMEKNAHIKDVGKNNAKRIRNDSFSEKINNVQIDNKKIKSEDQVVDDLGIIMQINHHENDSNDSDMKKIEVEMDLDDKKELNENDAVNKNNVAVKPKKSMITTLKNPKEAFPYKPLINEDLIRKIREGWTIENVGDLTIGDLYLMYGSDSKLVIEYKWNEIENQQRVNGNAISNKLKHLMTIASLVENPAGSSRVFEKNFIDLKEIGDNGVFRHPNNFHSAPNMNPRLKPHQWRSHQYRYRPDGIGDYFKNASNQNHVVKNLYQTPSTSSKQEVEEKNEDDNCSSTQKYSDEVTKILEDKIQNISKQPHFQCFSESSRSSIKSLLESLSVNSSKTSSSYEDNLASLRFWDNIHDRHSEVDIDNISLSSLLGHLDSLNGNRDDDIDD</sequence>
<dbReference type="PANTHER" id="PTHR21677:SF1">
    <property type="entry name" value="PROTEIN CRAMPED-LIKE"/>
    <property type="match status" value="1"/>
</dbReference>
<dbReference type="SMART" id="SM00717">
    <property type="entry name" value="SANT"/>
    <property type="match status" value="1"/>
</dbReference>
<dbReference type="GO" id="GO:0003677">
    <property type="term" value="F:DNA binding"/>
    <property type="evidence" value="ECO:0007669"/>
    <property type="project" value="UniProtKB-KW"/>
</dbReference>
<feature type="region of interest" description="Disordered" evidence="4">
    <location>
        <begin position="608"/>
        <end position="631"/>
    </location>
</feature>
<evidence type="ECO:0000313" key="7">
    <source>
        <dbReference type="Proteomes" id="UP001107558"/>
    </source>
</evidence>
<evidence type="ECO:0000256" key="2">
    <source>
        <dbReference type="ARBA" id="ARBA00023125"/>
    </source>
</evidence>
<keyword evidence="7" id="KW-1185">Reference proteome</keyword>